<sequence>MSDYLSKDEITNIVLAFKEMDLKPCAQSPDDFKTWMEDYKDTDDDLWNVYLPRISAFSRDAKTTTREIENQHNLKPSLKKNPPIHATSKSTTTTVENRQIQQLTALVKQLSQDVKALKEDRNCDQPSTNIQWSRRDTSWTPYHPDETTIYRPVEQHRRLKQNDFTCKNNADADGLSRLPGIHTEPDNISEESVKAICSLVQPVAYIESLSHQPDALDNIPDMLKEHQINIRDEQMNDSIIRYWIGQSQVRMNHWCMSWVEEPQQEVQQDIQPDDVIKQMMKQHRLRRRLLFLVTLMTIRTAPRSNLNSEKDASLPEESGGSRARTSLEDQVHDLATDASPGCK</sequence>
<feature type="region of interest" description="Disordered" evidence="1">
    <location>
        <begin position="64"/>
        <end position="95"/>
    </location>
</feature>
<dbReference type="AlphaFoldDB" id="A0A6J8CYP1"/>
<evidence type="ECO:0000313" key="2">
    <source>
        <dbReference type="EMBL" id="CAC5400020.1"/>
    </source>
</evidence>
<evidence type="ECO:0000313" key="3">
    <source>
        <dbReference type="Proteomes" id="UP000507470"/>
    </source>
</evidence>
<feature type="compositionally biased region" description="Basic and acidic residues" evidence="1">
    <location>
        <begin position="325"/>
        <end position="335"/>
    </location>
</feature>
<organism evidence="2 3">
    <name type="scientific">Mytilus coruscus</name>
    <name type="common">Sea mussel</name>
    <dbReference type="NCBI Taxonomy" id="42192"/>
    <lineage>
        <taxon>Eukaryota</taxon>
        <taxon>Metazoa</taxon>
        <taxon>Spiralia</taxon>
        <taxon>Lophotrochozoa</taxon>
        <taxon>Mollusca</taxon>
        <taxon>Bivalvia</taxon>
        <taxon>Autobranchia</taxon>
        <taxon>Pteriomorphia</taxon>
        <taxon>Mytilida</taxon>
        <taxon>Mytiloidea</taxon>
        <taxon>Mytilidae</taxon>
        <taxon>Mytilinae</taxon>
        <taxon>Mytilus</taxon>
    </lineage>
</organism>
<gene>
    <name evidence="2" type="ORF">MCOR_34239</name>
</gene>
<reference evidence="2 3" key="1">
    <citation type="submission" date="2020-06" db="EMBL/GenBank/DDBJ databases">
        <authorList>
            <person name="Li R."/>
            <person name="Bekaert M."/>
        </authorList>
    </citation>
    <scope>NUCLEOTIDE SEQUENCE [LARGE SCALE GENOMIC DNA]</scope>
    <source>
        <strain evidence="3">wild</strain>
    </source>
</reference>
<name>A0A6J8CYP1_MYTCO</name>
<dbReference type="EMBL" id="CACVKT020006153">
    <property type="protein sequence ID" value="CAC5400020.1"/>
    <property type="molecule type" value="Genomic_DNA"/>
</dbReference>
<evidence type="ECO:0000256" key="1">
    <source>
        <dbReference type="SAM" id="MobiDB-lite"/>
    </source>
</evidence>
<protein>
    <submittedName>
        <fullName evidence="2">Uncharacterized protein</fullName>
    </submittedName>
</protein>
<dbReference type="Proteomes" id="UP000507470">
    <property type="component" value="Unassembled WGS sequence"/>
</dbReference>
<dbReference type="OrthoDB" id="10426688at2759"/>
<accession>A0A6J8CYP1</accession>
<keyword evidence="3" id="KW-1185">Reference proteome</keyword>
<proteinExistence type="predicted"/>
<feature type="region of interest" description="Disordered" evidence="1">
    <location>
        <begin position="304"/>
        <end position="343"/>
    </location>
</feature>